<dbReference type="GO" id="GO:0015344">
    <property type="term" value="F:siderophore uptake transmembrane transporter activity"/>
    <property type="evidence" value="ECO:0007669"/>
    <property type="project" value="TreeGrafter"/>
</dbReference>
<dbReference type="InterPro" id="IPR000531">
    <property type="entry name" value="Beta-barrel_TonB"/>
</dbReference>
<feature type="domain" description="TonB-dependent receptor plug" evidence="12">
    <location>
        <begin position="48"/>
        <end position="146"/>
    </location>
</feature>
<accession>Q7VF32</accession>
<dbReference type="OrthoDB" id="9790771at2"/>
<evidence type="ECO:0000256" key="3">
    <source>
        <dbReference type="ARBA" id="ARBA00022448"/>
    </source>
</evidence>
<evidence type="ECO:0000256" key="2">
    <source>
        <dbReference type="ARBA" id="ARBA00009810"/>
    </source>
</evidence>
<dbReference type="InterPro" id="IPR037066">
    <property type="entry name" value="Plug_dom_sf"/>
</dbReference>
<evidence type="ECO:0000259" key="11">
    <source>
        <dbReference type="Pfam" id="PF00593"/>
    </source>
</evidence>
<dbReference type="Pfam" id="PF00593">
    <property type="entry name" value="TonB_dep_Rec_b-barrel"/>
    <property type="match status" value="1"/>
</dbReference>
<dbReference type="SMR" id="Q7VF32"/>
<proteinExistence type="inferred from homology"/>
<keyword evidence="3 9" id="KW-0813">Transport</keyword>
<dbReference type="PANTHER" id="PTHR30069:SF41">
    <property type="entry name" value="HEME_HEMOPEXIN UTILIZATION PROTEIN C"/>
    <property type="match status" value="1"/>
</dbReference>
<sequence length="682" mass="76160">MILSSFKGSPILSFTFASICSSILFADETLSSTKLSPLISAAHPISNANISVIDDTFLTHTQANNLRDIFAKDAEIQVGGGAQIAQKLYVRGFEDRMFRVRLDGITQGGNLFHHQGNLLIDPFLIKSIEIEKGLAKPEDGAGALAGGINIITKNAFDMLLPNRSYGAHFVLGGQSNKGIDTALATYGKITENIGLLASYSFDDVPYYRAGNGDKVSSSKTRSHNALFKLSFLPNANHSLNLNYHFNNVNAIAPYGANVLLSQDPKLYDNTLFSHAISTQYAYVPTDNFTLLWNTFYSYKNLTLSPIGAVSSTDHEKAHDLSLHHLGSDIMLKHYFSPVRHYIKYGLNYQLITTKEHNLDGHDRDDNNQGHELGAIYGGFIGANFNFLESLSLDVGSRYDVFTYRDKVNTRHNTQGFSPYISLLYAPTNELSFKITQNYNTRGAMPLDASLLSNPHVKITPLKAEGMYNTELNMDYDNSLFSVHISLYHQYLKNFINSYVNSGSHTNGATHAHGDSFRENMASAIRIIGYEASMGLDFSFIDVHMGIAQSFPTYRQKLITDTFELAAVSGRSYFLSAGIRPFDFLPQFRILWLSRFVEGINYQGYNMYYNDTESVTKKGYNTHNLYLTYDVKSYLSVRLAFLNLTNQTYINPMSPLKELFSKGEGTPLYEPGFSTKAQIALSF</sequence>
<dbReference type="eggNOG" id="COG4771">
    <property type="taxonomic scope" value="Bacteria"/>
</dbReference>
<protein>
    <submittedName>
        <fullName evidence="13">Iron-regulated outer membrane protein FrpB</fullName>
    </submittedName>
</protein>
<keyword evidence="6 10" id="KW-0798">TonB box</keyword>
<evidence type="ECO:0000256" key="6">
    <source>
        <dbReference type="ARBA" id="ARBA00023077"/>
    </source>
</evidence>
<keyword evidence="4 9" id="KW-1134">Transmembrane beta strand</keyword>
<keyword evidence="14" id="KW-1185">Reference proteome</keyword>
<dbReference type="KEGG" id="hhe:HH_1847"/>
<evidence type="ECO:0000256" key="7">
    <source>
        <dbReference type="ARBA" id="ARBA00023136"/>
    </source>
</evidence>
<evidence type="ECO:0000256" key="4">
    <source>
        <dbReference type="ARBA" id="ARBA00022452"/>
    </source>
</evidence>
<name>Q7VF32_HELHP</name>
<evidence type="ECO:0000256" key="1">
    <source>
        <dbReference type="ARBA" id="ARBA00004571"/>
    </source>
</evidence>
<evidence type="ECO:0000256" key="9">
    <source>
        <dbReference type="PROSITE-ProRule" id="PRU01360"/>
    </source>
</evidence>
<evidence type="ECO:0000256" key="8">
    <source>
        <dbReference type="ARBA" id="ARBA00023237"/>
    </source>
</evidence>
<dbReference type="AlphaFoldDB" id="Q7VF32"/>
<feature type="domain" description="TonB-dependent receptor-like beta-barrel" evidence="11">
    <location>
        <begin position="204"/>
        <end position="643"/>
    </location>
</feature>
<evidence type="ECO:0000313" key="13">
    <source>
        <dbReference type="EMBL" id="AAP78444.1"/>
    </source>
</evidence>
<dbReference type="InterPro" id="IPR039426">
    <property type="entry name" value="TonB-dep_rcpt-like"/>
</dbReference>
<dbReference type="Pfam" id="PF07715">
    <property type="entry name" value="Plug"/>
    <property type="match status" value="1"/>
</dbReference>
<dbReference type="RefSeq" id="WP_011116686.1">
    <property type="nucleotide sequence ID" value="NC_004917.1"/>
</dbReference>
<dbReference type="Gene3D" id="2.40.170.20">
    <property type="entry name" value="TonB-dependent receptor, beta-barrel domain"/>
    <property type="match status" value="1"/>
</dbReference>
<dbReference type="GO" id="GO:0044718">
    <property type="term" value="P:siderophore transmembrane transport"/>
    <property type="evidence" value="ECO:0007669"/>
    <property type="project" value="TreeGrafter"/>
</dbReference>
<evidence type="ECO:0000313" key="14">
    <source>
        <dbReference type="Proteomes" id="UP000002495"/>
    </source>
</evidence>
<evidence type="ECO:0000259" key="12">
    <source>
        <dbReference type="Pfam" id="PF07715"/>
    </source>
</evidence>
<comment type="similarity">
    <text evidence="2 9 10">Belongs to the TonB-dependent receptor family.</text>
</comment>
<dbReference type="InterPro" id="IPR012910">
    <property type="entry name" value="Plug_dom"/>
</dbReference>
<dbReference type="STRING" id="235279.HH_1847"/>
<keyword evidence="7 9" id="KW-0472">Membrane</keyword>
<reference evidence="13 14" key="1">
    <citation type="journal article" date="2003" name="Proc. Natl. Acad. Sci. U.S.A.">
        <title>The complete genome sequence of the carcinogenic bacterium Helicobacter hepaticus.</title>
        <authorList>
            <person name="Suerbaum S."/>
            <person name="Josenhans C."/>
            <person name="Sterzenbach T."/>
            <person name="Drescher B."/>
            <person name="Brandt P."/>
            <person name="Bell M."/>
            <person name="Droege M."/>
            <person name="Fartmann B."/>
            <person name="Fischer H.-P."/>
            <person name="Ge Z."/>
            <person name="Hoerster A."/>
            <person name="Holland R."/>
            <person name="Klein K."/>
            <person name="Koenig J."/>
            <person name="Macko L."/>
            <person name="Mendz G.L."/>
            <person name="Nyakatura G."/>
            <person name="Schauer D.B."/>
            <person name="Shen Z."/>
            <person name="Weber J."/>
            <person name="Frosch M."/>
            <person name="Fox J.G."/>
        </authorList>
    </citation>
    <scope>NUCLEOTIDE SEQUENCE [LARGE SCALE GENOMIC DNA]</scope>
    <source>
        <strain evidence="14">ATCC 51449 / 3B1</strain>
    </source>
</reference>
<dbReference type="SUPFAM" id="SSF56935">
    <property type="entry name" value="Porins"/>
    <property type="match status" value="1"/>
</dbReference>
<organism evidence="13 14">
    <name type="scientific">Helicobacter hepaticus (strain ATCC 51449 / 3B1)</name>
    <dbReference type="NCBI Taxonomy" id="235279"/>
    <lineage>
        <taxon>Bacteria</taxon>
        <taxon>Pseudomonadati</taxon>
        <taxon>Campylobacterota</taxon>
        <taxon>Epsilonproteobacteria</taxon>
        <taxon>Campylobacterales</taxon>
        <taxon>Helicobacteraceae</taxon>
        <taxon>Helicobacter</taxon>
    </lineage>
</organism>
<dbReference type="GO" id="GO:0009279">
    <property type="term" value="C:cell outer membrane"/>
    <property type="evidence" value="ECO:0007669"/>
    <property type="project" value="UniProtKB-SubCell"/>
</dbReference>
<dbReference type="PROSITE" id="PS52016">
    <property type="entry name" value="TONB_DEPENDENT_REC_3"/>
    <property type="match status" value="1"/>
</dbReference>
<dbReference type="HOGENOM" id="CLU_008287_19_4_7"/>
<dbReference type="Proteomes" id="UP000002495">
    <property type="component" value="Chromosome"/>
</dbReference>
<dbReference type="EMBL" id="AE017125">
    <property type="protein sequence ID" value="AAP78444.1"/>
    <property type="molecule type" value="Genomic_DNA"/>
</dbReference>
<keyword evidence="8 9" id="KW-0998">Cell outer membrane</keyword>
<keyword evidence="5 9" id="KW-0812">Transmembrane</keyword>
<dbReference type="InterPro" id="IPR036942">
    <property type="entry name" value="Beta-barrel_TonB_sf"/>
</dbReference>
<comment type="subcellular location">
    <subcellularLocation>
        <location evidence="1 9">Cell outer membrane</location>
        <topology evidence="1 9">Multi-pass membrane protein</topology>
    </subcellularLocation>
</comment>
<gene>
    <name evidence="13" type="primary">frpB</name>
    <name evidence="13" type="ordered locus">HH_1847</name>
</gene>
<evidence type="ECO:0000256" key="5">
    <source>
        <dbReference type="ARBA" id="ARBA00022692"/>
    </source>
</evidence>
<evidence type="ECO:0000256" key="10">
    <source>
        <dbReference type="RuleBase" id="RU003357"/>
    </source>
</evidence>
<dbReference type="Gene3D" id="2.170.130.10">
    <property type="entry name" value="TonB-dependent receptor, plug domain"/>
    <property type="match status" value="1"/>
</dbReference>
<dbReference type="PANTHER" id="PTHR30069">
    <property type="entry name" value="TONB-DEPENDENT OUTER MEMBRANE RECEPTOR"/>
    <property type="match status" value="1"/>
</dbReference>